<dbReference type="Gene3D" id="3.90.850.10">
    <property type="entry name" value="Fumarylacetoacetase-like, C-terminal domain"/>
    <property type="match status" value="1"/>
</dbReference>
<reference evidence="1 2" key="1">
    <citation type="journal article" date="2011" name="Int. J. Syst. Evol. Microbiol.">
        <title>Description of Undibacterium oligocarboniphilum sp. nov., isolated from purified water, and Undibacterium pigrum strain CCUG 49012 as the type strain of Undibacterium parvum sp. nov., and emended descriptions of the genus Undibacterium and the species Undibacterium pigrum.</title>
        <authorList>
            <person name="Eder W."/>
            <person name="Wanner G."/>
            <person name="Ludwig W."/>
            <person name="Busse H.J."/>
            <person name="Ziemke-Kageler F."/>
            <person name="Lang E."/>
        </authorList>
    </citation>
    <scope>NUCLEOTIDE SEQUENCE [LARGE SCALE GENOMIC DNA]</scope>
    <source>
        <strain evidence="1 2">DSM 23061</strain>
    </source>
</reference>
<dbReference type="InterPro" id="IPR036663">
    <property type="entry name" value="Fumarylacetoacetase_C_sf"/>
</dbReference>
<dbReference type="PANTHER" id="PTHR30143:SF0">
    <property type="entry name" value="2-KETO-4-PENTENOATE HYDRATASE"/>
    <property type="match status" value="1"/>
</dbReference>
<dbReference type="GO" id="GO:0008684">
    <property type="term" value="F:2-oxopent-4-enoate hydratase activity"/>
    <property type="evidence" value="ECO:0007669"/>
    <property type="project" value="TreeGrafter"/>
</dbReference>
<dbReference type="EMBL" id="CP034464">
    <property type="protein sequence ID" value="AZP11363.1"/>
    <property type="molecule type" value="Genomic_DNA"/>
</dbReference>
<organism evidence="1 2">
    <name type="scientific">Undibacterium parvum</name>
    <dbReference type="NCBI Taxonomy" id="401471"/>
    <lineage>
        <taxon>Bacteria</taxon>
        <taxon>Pseudomonadati</taxon>
        <taxon>Pseudomonadota</taxon>
        <taxon>Betaproteobacteria</taxon>
        <taxon>Burkholderiales</taxon>
        <taxon>Oxalobacteraceae</taxon>
        <taxon>Undibacterium</taxon>
    </lineage>
</organism>
<dbReference type="PANTHER" id="PTHR30143">
    <property type="entry name" value="ACID HYDRATASE"/>
    <property type="match status" value="1"/>
</dbReference>
<dbReference type="OrthoDB" id="9792137at2"/>
<protein>
    <submittedName>
        <fullName evidence="1">4-oxalocrotonate decarboxylase</fullName>
    </submittedName>
</protein>
<dbReference type="InterPro" id="IPR050772">
    <property type="entry name" value="Hydratase-Decarb/MhpD_sf"/>
</dbReference>
<dbReference type="SUPFAM" id="SSF56529">
    <property type="entry name" value="FAH"/>
    <property type="match status" value="1"/>
</dbReference>
<dbReference type="KEGG" id="upv:EJN92_04705"/>
<dbReference type="RefSeq" id="WP_126126751.1">
    <property type="nucleotide sequence ID" value="NZ_CP034464.1"/>
</dbReference>
<evidence type="ECO:0000313" key="1">
    <source>
        <dbReference type="EMBL" id="AZP11363.1"/>
    </source>
</evidence>
<accession>A0A3S9HGZ7</accession>
<evidence type="ECO:0000313" key="2">
    <source>
        <dbReference type="Proteomes" id="UP000275663"/>
    </source>
</evidence>
<dbReference type="GO" id="GO:0005737">
    <property type="term" value="C:cytoplasm"/>
    <property type="evidence" value="ECO:0007669"/>
    <property type="project" value="TreeGrafter"/>
</dbReference>
<keyword evidence="2" id="KW-1185">Reference proteome</keyword>
<name>A0A3S9HGZ7_9BURK</name>
<dbReference type="AlphaFoldDB" id="A0A3S9HGZ7"/>
<dbReference type="Proteomes" id="UP000275663">
    <property type="component" value="Chromosome"/>
</dbReference>
<proteinExistence type="predicted"/>
<gene>
    <name evidence="1" type="ORF">EJN92_04705</name>
</gene>
<sequence>MNARDYALEILQARASGQTLPAVSSRTELKLEQAYEIAKNIDEIRKGLGERPIGRSLSVSWNTPHGEDALARLSWTTLFDATVRHLPSNVCLQSLEGAMRPKISAVVIFKLATTPAAEASLEQLVSSIEWMAHGIEILVTPYPDEAFSDADAIAALGLHGTLLIGPAQPLSLASRAQLGQLLANASVSLSCDGSLIAAGYGSKVLDSPVHALRYIHQQLKLQSQFPPLQAGEIISTGSWTAPITVQTGQTWSSAFSGLDLAGISVSFV</sequence>